<name>A0A077M6F5_9MICO</name>
<dbReference type="Proteomes" id="UP000035720">
    <property type="component" value="Unassembled WGS sequence"/>
</dbReference>
<keyword evidence="1" id="KW-0540">Nuclease</keyword>
<dbReference type="STRING" id="1193518.BN13_150040"/>
<keyword evidence="2" id="KW-1185">Reference proteome</keyword>
<evidence type="ECO:0000313" key="1">
    <source>
        <dbReference type="EMBL" id="CCI52179.1"/>
    </source>
</evidence>
<evidence type="ECO:0000313" key="2">
    <source>
        <dbReference type="Proteomes" id="UP000035720"/>
    </source>
</evidence>
<sequence>MALEVSPKQIDTRDRWVATLAESASSFAATSRRTFEVLRREVDVEGYEQLLSHLRFCGVIPERYRHDSTEEKAYSKYTDSVIAEALTFIGLNAVVLDGRADMADVEAAAADYDLVADAKAFRLTRTAKNQKDFKVAAMDRWRYSKEFAVVVAPIDQLPTRNSQIYLDASSRNVCVLSYSHLAAVVQSKVTIGEEFAVNLLRGLLAEPGLMNPSKDAQAYWRSLNRVLLGSASEMRDIWKVEKEANIAAVGVLKTEGLNYYSEERTSILRLSHQEALDRLLDSYKIDDKIAAIRRFAGNGLLDID</sequence>
<gene>
    <name evidence="1" type="ORF">BN13_150040</name>
</gene>
<keyword evidence="1" id="KW-0255">Endonuclease</keyword>
<accession>A0A077M6F5</accession>
<protein>
    <submittedName>
        <fullName evidence="1">Type II restriction endonuclease</fullName>
    </submittedName>
</protein>
<dbReference type="RefSeq" id="WP_048544618.1">
    <property type="nucleotide sequence ID" value="NZ_HF571038.1"/>
</dbReference>
<dbReference type="EMBL" id="CAJC01000057">
    <property type="protein sequence ID" value="CCI52179.1"/>
    <property type="molecule type" value="Genomic_DNA"/>
</dbReference>
<reference evidence="1 2" key="1">
    <citation type="journal article" date="2013" name="ISME J.">
        <title>A metabolic model for members of the genus Tetrasphaera involved in enhanced biological phosphorus removal.</title>
        <authorList>
            <person name="Kristiansen R."/>
            <person name="Nguyen H.T.T."/>
            <person name="Saunders A.M."/>
            <person name="Nielsen J.L."/>
            <person name="Wimmer R."/>
            <person name="Le V.Q."/>
            <person name="McIlroy S.J."/>
            <person name="Petrovski S."/>
            <person name="Seviour R.J."/>
            <person name="Calteau A."/>
            <person name="Nielsen K.L."/>
            <person name="Nielsen P.H."/>
        </authorList>
    </citation>
    <scope>NUCLEOTIDE SEQUENCE [LARGE SCALE GENOMIC DNA]</scope>
    <source>
        <strain evidence="1 2">Ben 74</strain>
    </source>
</reference>
<dbReference type="AlphaFoldDB" id="A0A077M6F5"/>
<dbReference type="GO" id="GO:0004519">
    <property type="term" value="F:endonuclease activity"/>
    <property type="evidence" value="ECO:0007669"/>
    <property type="project" value="UniProtKB-KW"/>
</dbReference>
<dbReference type="Pfam" id="PF09518">
    <property type="entry name" value="RE_HindIII"/>
    <property type="match status" value="1"/>
</dbReference>
<keyword evidence="1" id="KW-0378">Hydrolase</keyword>
<dbReference type="Gene3D" id="6.10.250.1510">
    <property type="match status" value="1"/>
</dbReference>
<dbReference type="OrthoDB" id="977705at2"/>
<dbReference type="InterPro" id="IPR019043">
    <property type="entry name" value="Restrct_endonuc_II_HindIII"/>
</dbReference>
<dbReference type="InterPro" id="IPR038373">
    <property type="entry name" value="Restrct_endonuc_II_HindIII_sf"/>
</dbReference>
<proteinExistence type="predicted"/>
<comment type="caution">
    <text evidence="1">The sequence shown here is derived from an EMBL/GenBank/DDBJ whole genome shotgun (WGS) entry which is preliminary data.</text>
</comment>
<organism evidence="1 2">
    <name type="scientific">Nostocoides jenkinsii Ben 74</name>
    <dbReference type="NCBI Taxonomy" id="1193518"/>
    <lineage>
        <taxon>Bacteria</taxon>
        <taxon>Bacillati</taxon>
        <taxon>Actinomycetota</taxon>
        <taxon>Actinomycetes</taxon>
        <taxon>Micrococcales</taxon>
        <taxon>Intrasporangiaceae</taxon>
        <taxon>Nostocoides</taxon>
    </lineage>
</organism>
<dbReference type="Gene3D" id="3.40.91.70">
    <property type="entry name" value="Type II restriction endonuclease, HindIII"/>
    <property type="match status" value="1"/>
</dbReference>